<protein>
    <recommendedName>
        <fullName evidence="3">Amidohydrolase-related domain-containing protein</fullName>
    </recommendedName>
</protein>
<dbReference type="InterPro" id="IPR032466">
    <property type="entry name" value="Metal_Hydrolase"/>
</dbReference>
<accession>A0A4S8QBH7</accession>
<comment type="caution">
    <text evidence="1">The sequence shown here is derived from an EMBL/GenBank/DDBJ whole genome shotgun (WGS) entry which is preliminary data.</text>
</comment>
<reference evidence="2" key="1">
    <citation type="submission" date="2019-04" db="EMBL/GenBank/DDBJ databases">
        <title>Nocardioides xinjiangensis sp. nov.</title>
        <authorList>
            <person name="Liu S."/>
        </authorList>
    </citation>
    <scope>NUCLEOTIDE SEQUENCE [LARGE SCALE GENOMIC DNA]</scope>
    <source>
        <strain evidence="2">18</strain>
    </source>
</reference>
<sequence>MFQSESFRARSMELPNEPLTGAIDTHVHAGPVLGSNSGHADPIEIALEARAMGMRGVVYYDVFGGSSGISWLVNRHVPGIETFGAYLMNSGHGGLNPRAVRTALNIEGGCRMISFGSHCTYFQASHESTMIDGKAVPLHQAYPKFAEQELSRAVRIPLSGPVPDDIAEIMEMIAERPEVYLNTGHVSHDEVFRVVELAERFGVAKVLVSHPARGQLSVAEQKQLAAKGVFMEGCLVDIFATGAPLTHYYAEAEYIDRGWAEQPHTVAPVSDYMNTLREIGTENVVLGTDYGVRALPSAVQGMRTWATLLLDFEFSIEQIRQMIAHNPARLLGLPELDDAALVPKASRKPLYPETD</sequence>
<dbReference type="Pfam" id="PF19799">
    <property type="entry name" value="DUF6282"/>
    <property type="match status" value="1"/>
</dbReference>
<dbReference type="SUPFAM" id="SSF51556">
    <property type="entry name" value="Metallo-dependent hydrolases"/>
    <property type="match status" value="1"/>
</dbReference>
<keyword evidence="2" id="KW-1185">Reference proteome</keyword>
<dbReference type="AlphaFoldDB" id="A0A4S8QBH7"/>
<evidence type="ECO:0000313" key="1">
    <source>
        <dbReference type="EMBL" id="THV41847.1"/>
    </source>
</evidence>
<evidence type="ECO:0000313" key="2">
    <source>
        <dbReference type="Proteomes" id="UP000308760"/>
    </source>
</evidence>
<dbReference type="Proteomes" id="UP000308760">
    <property type="component" value="Unassembled WGS sequence"/>
</dbReference>
<dbReference type="OrthoDB" id="9789440at2"/>
<dbReference type="RefSeq" id="WP_136534210.1">
    <property type="nucleotide sequence ID" value="NZ_STGY01000037.1"/>
</dbReference>
<dbReference type="InterPro" id="IPR046249">
    <property type="entry name" value="DUF6282"/>
</dbReference>
<evidence type="ECO:0008006" key="3">
    <source>
        <dbReference type="Google" id="ProtNLM"/>
    </source>
</evidence>
<proteinExistence type="predicted"/>
<reference evidence="1 2" key="2">
    <citation type="submission" date="2019-05" db="EMBL/GenBank/DDBJ databases">
        <title>Glycomyces buryatensis sp. nov.</title>
        <authorList>
            <person name="Nikitina E."/>
        </authorList>
    </citation>
    <scope>NUCLEOTIDE SEQUENCE [LARGE SCALE GENOMIC DNA]</scope>
    <source>
        <strain evidence="1 2">18</strain>
    </source>
</reference>
<dbReference type="EMBL" id="STGY01000037">
    <property type="protein sequence ID" value="THV41847.1"/>
    <property type="molecule type" value="Genomic_DNA"/>
</dbReference>
<gene>
    <name evidence="1" type="ORF">FAB82_08990</name>
</gene>
<name>A0A4S8QBH7_9ACTN</name>
<dbReference type="Gene3D" id="3.20.20.140">
    <property type="entry name" value="Metal-dependent hydrolases"/>
    <property type="match status" value="1"/>
</dbReference>
<organism evidence="1 2">
    <name type="scientific">Glycomyces buryatensis</name>
    <dbReference type="NCBI Taxonomy" id="2570927"/>
    <lineage>
        <taxon>Bacteria</taxon>
        <taxon>Bacillati</taxon>
        <taxon>Actinomycetota</taxon>
        <taxon>Actinomycetes</taxon>
        <taxon>Glycomycetales</taxon>
        <taxon>Glycomycetaceae</taxon>
        <taxon>Glycomyces</taxon>
    </lineage>
</organism>